<gene>
    <name evidence="2" type="ORF">GUJ93_ZPchr0011g27034</name>
</gene>
<protein>
    <submittedName>
        <fullName evidence="2">Uncharacterized protein</fullName>
    </submittedName>
</protein>
<organism evidence="2 3">
    <name type="scientific">Zizania palustris</name>
    <name type="common">Northern wild rice</name>
    <dbReference type="NCBI Taxonomy" id="103762"/>
    <lineage>
        <taxon>Eukaryota</taxon>
        <taxon>Viridiplantae</taxon>
        <taxon>Streptophyta</taxon>
        <taxon>Embryophyta</taxon>
        <taxon>Tracheophyta</taxon>
        <taxon>Spermatophyta</taxon>
        <taxon>Magnoliopsida</taxon>
        <taxon>Liliopsida</taxon>
        <taxon>Poales</taxon>
        <taxon>Poaceae</taxon>
        <taxon>BOP clade</taxon>
        <taxon>Oryzoideae</taxon>
        <taxon>Oryzeae</taxon>
        <taxon>Zizaniinae</taxon>
        <taxon>Zizania</taxon>
    </lineage>
</organism>
<feature type="compositionally biased region" description="Basic and acidic residues" evidence="1">
    <location>
        <begin position="58"/>
        <end position="80"/>
    </location>
</feature>
<accession>A0A8J6BPV6</accession>
<evidence type="ECO:0000256" key="1">
    <source>
        <dbReference type="SAM" id="MobiDB-lite"/>
    </source>
</evidence>
<reference evidence="2" key="2">
    <citation type="submission" date="2021-02" db="EMBL/GenBank/DDBJ databases">
        <authorList>
            <person name="Kimball J.A."/>
            <person name="Haas M.W."/>
            <person name="Macchietto M."/>
            <person name="Kono T."/>
            <person name="Duquette J."/>
            <person name="Shao M."/>
        </authorList>
    </citation>
    <scope>NUCLEOTIDE SEQUENCE</scope>
    <source>
        <tissue evidence="2">Fresh leaf tissue</tissue>
    </source>
</reference>
<reference evidence="2" key="1">
    <citation type="journal article" date="2021" name="bioRxiv">
        <title>Whole Genome Assembly and Annotation of Northern Wild Rice, Zizania palustris L., Supports a Whole Genome Duplication in the Zizania Genus.</title>
        <authorList>
            <person name="Haas M."/>
            <person name="Kono T."/>
            <person name="Macchietto M."/>
            <person name="Millas R."/>
            <person name="McGilp L."/>
            <person name="Shao M."/>
            <person name="Duquette J."/>
            <person name="Hirsch C.N."/>
            <person name="Kimball J."/>
        </authorList>
    </citation>
    <scope>NUCLEOTIDE SEQUENCE</scope>
    <source>
        <tissue evidence="2">Fresh leaf tissue</tissue>
    </source>
</reference>
<comment type="caution">
    <text evidence="2">The sequence shown here is derived from an EMBL/GenBank/DDBJ whole genome shotgun (WGS) entry which is preliminary data.</text>
</comment>
<dbReference type="OrthoDB" id="10546081at2759"/>
<feature type="region of interest" description="Disordered" evidence="1">
    <location>
        <begin position="43"/>
        <end position="80"/>
    </location>
</feature>
<dbReference type="AlphaFoldDB" id="A0A8J6BPV6"/>
<evidence type="ECO:0000313" key="2">
    <source>
        <dbReference type="EMBL" id="KAG8089696.1"/>
    </source>
</evidence>
<dbReference type="EMBL" id="JAAALK010000081">
    <property type="protein sequence ID" value="KAG8089696.1"/>
    <property type="molecule type" value="Genomic_DNA"/>
</dbReference>
<proteinExistence type="predicted"/>
<keyword evidence="3" id="KW-1185">Reference proteome</keyword>
<evidence type="ECO:0000313" key="3">
    <source>
        <dbReference type="Proteomes" id="UP000729402"/>
    </source>
</evidence>
<feature type="region of interest" description="Disordered" evidence="1">
    <location>
        <begin position="1"/>
        <end position="24"/>
    </location>
</feature>
<name>A0A8J6BPV6_ZIZPA</name>
<sequence>MVSAERDGAARGERDVAPARDEFESRVVTPVIARRESIVDDWEGRQTGADQRMRRGQVIRERGDRRTGREGRTSADHGEL</sequence>
<dbReference type="Proteomes" id="UP000729402">
    <property type="component" value="Unassembled WGS sequence"/>
</dbReference>